<dbReference type="Proteomes" id="UP000298551">
    <property type="component" value="Chromosome"/>
</dbReference>
<protein>
    <submittedName>
        <fullName evidence="1">Uncharacterized protein</fullName>
    </submittedName>
</protein>
<dbReference type="RefSeq" id="WP_136915490.1">
    <property type="nucleotide sequence ID" value="NZ_CP039371.1"/>
</dbReference>
<name>A0A4D6XCC7_PSEPU</name>
<organism evidence="1 2">
    <name type="scientific">Pseudomonas putida</name>
    <name type="common">Arthrobacter siderocapsulatus</name>
    <dbReference type="NCBI Taxonomy" id="303"/>
    <lineage>
        <taxon>Bacteria</taxon>
        <taxon>Pseudomonadati</taxon>
        <taxon>Pseudomonadota</taxon>
        <taxon>Gammaproteobacteria</taxon>
        <taxon>Pseudomonadales</taxon>
        <taxon>Pseudomonadaceae</taxon>
        <taxon>Pseudomonas</taxon>
    </lineage>
</organism>
<dbReference type="OrthoDB" id="7008778at2"/>
<dbReference type="EMBL" id="CP039371">
    <property type="protein sequence ID" value="QCI13353.1"/>
    <property type="molecule type" value="Genomic_DNA"/>
</dbReference>
<reference evidence="2" key="1">
    <citation type="submission" date="2019-04" db="EMBL/GenBank/DDBJ databases">
        <title>Genome sequence of Pseudomonas putida 1290, an auxin catabolizing strain.</title>
        <authorList>
            <person name="Laird T.S."/>
            <person name="Leveau J.H.J."/>
        </authorList>
    </citation>
    <scope>NUCLEOTIDE SEQUENCE [LARGE SCALE GENOMIC DNA]</scope>
    <source>
        <strain evidence="2">1290</strain>
    </source>
</reference>
<evidence type="ECO:0000313" key="2">
    <source>
        <dbReference type="Proteomes" id="UP000298551"/>
    </source>
</evidence>
<proteinExistence type="predicted"/>
<accession>A0A4D6XCC7</accession>
<evidence type="ECO:0000313" key="1">
    <source>
        <dbReference type="EMBL" id="QCI13353.1"/>
    </source>
</evidence>
<gene>
    <name evidence="1" type="ORF">E6B08_19165</name>
</gene>
<dbReference type="AlphaFoldDB" id="A0A4D6XCC7"/>
<sequence length="109" mass="11468">MKITDLDLQEMIAEIAGAVSPFVFGDLGPGTPAKTYVERAALQGEVMGRILAVLMSEKVCPDSIGQDIERCSAYMQEQITKQVRSGIGPGGAISASVVANGLARKEANE</sequence>